<dbReference type="Pfam" id="PF09861">
    <property type="entry name" value="Lar_N"/>
    <property type="match status" value="1"/>
</dbReference>
<proteinExistence type="predicted"/>
<protein>
    <submittedName>
        <fullName evidence="3">Uncharacterized protein</fullName>
    </submittedName>
</protein>
<dbReference type="Pfam" id="PF21113">
    <property type="entry name" value="LarA_C"/>
    <property type="match status" value="1"/>
</dbReference>
<keyword evidence="4" id="KW-1185">Reference proteome</keyword>
<dbReference type="PATRIC" id="fig|33036.3.peg.500"/>
<gene>
    <name evidence="3" type="ORF">HMPREF3200_00502</name>
</gene>
<evidence type="ECO:0000313" key="4">
    <source>
        <dbReference type="Proteomes" id="UP000070383"/>
    </source>
</evidence>
<dbReference type="InterPro" id="IPR047926">
    <property type="entry name" value="Ni_dep_LarA"/>
</dbReference>
<dbReference type="PANTHER" id="PTHR33171">
    <property type="entry name" value="LAR_N DOMAIN-CONTAINING PROTEIN"/>
    <property type="match status" value="1"/>
</dbReference>
<comment type="caution">
    <text evidence="3">The sequence shown here is derived from an EMBL/GenBank/DDBJ whole genome shotgun (WGS) entry which is preliminary data.</text>
</comment>
<dbReference type="RefSeq" id="WP_060929076.1">
    <property type="nucleotide sequence ID" value="NZ_CAMPUE010000020.1"/>
</dbReference>
<dbReference type="OrthoDB" id="9770545at2"/>
<dbReference type="PANTHER" id="PTHR33171:SF17">
    <property type="entry name" value="LARA-LIKE N-TERMINAL DOMAIN-CONTAINING PROTEIN"/>
    <property type="match status" value="1"/>
</dbReference>
<organism evidence="3 4">
    <name type="scientific">Anaerococcus tetradius</name>
    <dbReference type="NCBI Taxonomy" id="33036"/>
    <lineage>
        <taxon>Bacteria</taxon>
        <taxon>Bacillati</taxon>
        <taxon>Bacillota</taxon>
        <taxon>Tissierellia</taxon>
        <taxon>Tissierellales</taxon>
        <taxon>Peptoniphilaceae</taxon>
        <taxon>Anaerococcus</taxon>
    </lineage>
</organism>
<feature type="domain" description="Lactate racemase C-terminal" evidence="2">
    <location>
        <begin position="272"/>
        <end position="423"/>
    </location>
</feature>
<reference evidence="4" key="1">
    <citation type="submission" date="2016-01" db="EMBL/GenBank/DDBJ databases">
        <authorList>
            <person name="Mitreva M."/>
            <person name="Pepin K.H."/>
            <person name="Mihindukulasuriya K.A."/>
            <person name="Fulton R."/>
            <person name="Fronick C."/>
            <person name="O'Laughlin M."/>
            <person name="Miner T."/>
            <person name="Herter B."/>
            <person name="Rosa B.A."/>
            <person name="Cordes M."/>
            <person name="Tomlinson C."/>
            <person name="Wollam A."/>
            <person name="Palsikar V.B."/>
            <person name="Mardis E.R."/>
            <person name="Wilson R.K."/>
        </authorList>
    </citation>
    <scope>NUCLEOTIDE SEQUENCE [LARGE SCALE GENOMIC DNA]</scope>
    <source>
        <strain evidence="4">MJR8151</strain>
    </source>
</reference>
<feature type="domain" description="LarA-like N-terminal" evidence="1">
    <location>
        <begin position="7"/>
        <end position="213"/>
    </location>
</feature>
<dbReference type="Gene3D" id="3.90.226.30">
    <property type="match status" value="1"/>
</dbReference>
<dbReference type="EMBL" id="LRPM01000012">
    <property type="protein sequence ID" value="KWZ78860.1"/>
    <property type="molecule type" value="Genomic_DNA"/>
</dbReference>
<dbReference type="InterPro" id="IPR043166">
    <property type="entry name" value="LarA-like_C"/>
</dbReference>
<dbReference type="AlphaFoldDB" id="A0A133KHC3"/>
<dbReference type="GO" id="GO:0050043">
    <property type="term" value="F:lactate racemase activity"/>
    <property type="evidence" value="ECO:0007669"/>
    <property type="project" value="InterPro"/>
</dbReference>
<dbReference type="NCBIfam" id="NF033504">
    <property type="entry name" value="Ni_dep_LarA"/>
    <property type="match status" value="1"/>
</dbReference>
<evidence type="ECO:0000313" key="3">
    <source>
        <dbReference type="EMBL" id="KWZ78860.1"/>
    </source>
</evidence>
<dbReference type="InterPro" id="IPR018657">
    <property type="entry name" value="LarA-like_N"/>
</dbReference>
<dbReference type="InterPro" id="IPR048520">
    <property type="entry name" value="LarA_C"/>
</dbReference>
<evidence type="ECO:0000259" key="1">
    <source>
        <dbReference type="Pfam" id="PF09861"/>
    </source>
</evidence>
<name>A0A133KHC3_9FIRM</name>
<accession>A0A133KHC3</accession>
<sequence>MKIKLPYGKAYQETEIDDSRILGVLTSHLEEYHPEDDQLTIVKKAMENPIESKKLKELAVGKNKVVILISDHTRPVPSRYILPPMLEEIREGNPNADITLLVATGCHRGTTKEELIFKLGEDIVNNENIYIHDCDDESMLVTLDEKLPSGGDIVVNKIAAEADLLVAEGFIEPHFFAGFSGGRKSVFPGCCSRKTVMYNHNSEFIDSKYSRTGNLENNPIHKDMVAAARALGLCYVVNVVINSEKKVIHAVAGDLEKAHEAGTSWLKDKAGVERKEADIAITSNGGYPLDQNIYQTVKSMTAAEATIKDGGVIIVCSESGDGTGGDAFYNAFLEERSVEKLYKSFLDRPKIETIPDQWESQILCRILLKAKAVIYVSDYDKKVLEDFHFIPVKSLDEAMEKANELMGEDSKVTVIPDGIAVIVR</sequence>
<dbReference type="InterPro" id="IPR048068">
    <property type="entry name" value="LarA-like"/>
</dbReference>
<evidence type="ECO:0000259" key="2">
    <source>
        <dbReference type="Pfam" id="PF21113"/>
    </source>
</evidence>
<dbReference type="STRING" id="33036.HMPREF3200_00502"/>
<dbReference type="Gene3D" id="3.40.50.11440">
    <property type="match status" value="1"/>
</dbReference>
<dbReference type="Proteomes" id="UP000070383">
    <property type="component" value="Unassembled WGS sequence"/>
</dbReference>